<evidence type="ECO:0000313" key="2">
    <source>
        <dbReference type="Proteomes" id="UP001165289"/>
    </source>
</evidence>
<protein>
    <recommendedName>
        <fullName evidence="3">PH domain-containing protein</fullName>
    </recommendedName>
</protein>
<dbReference type="AlphaFoldDB" id="A0AAV7K0G1"/>
<evidence type="ECO:0000313" key="1">
    <source>
        <dbReference type="EMBL" id="KAI6654651.1"/>
    </source>
</evidence>
<accession>A0AAV7K0G1</accession>
<keyword evidence="2" id="KW-1185">Reference proteome</keyword>
<sequence>MKNSPLSSRKTISSVFYTDELSEPHQDEPSLQSAHSLNETSKRRLIDTRNQWLSADSAIELPVKFEGFVRKRQDLLIGKKKSKDLGWHVQWVVVVGNMLRFYLVKYLNSAVSDEQPLPTKKPPPEALVPVGQVPLSSCHVGQTPTEIQEQKGAISTKIITLAFGDGSLFFLELVNATCVSNFLRSIGREGSGVEHKPSIDSIDIQSIPFDSETESLLERVYERRLLLQRLEEMEEMFVGAHRDPTLTHELRSRDLDIKRGAPLIVAQFTAKLTEDYFLIPGVESTRVTPRDEVKVYGIMEDGRWRCEVNKDALYEFSDNEQESGATNVSNGNLICEKVYFPLIGSLPMSVIANCQIITSLEEI</sequence>
<dbReference type="Proteomes" id="UP001165289">
    <property type="component" value="Unassembled WGS sequence"/>
</dbReference>
<comment type="caution">
    <text evidence="1">The sequence shown here is derived from an EMBL/GenBank/DDBJ whole genome shotgun (WGS) entry which is preliminary data.</text>
</comment>
<dbReference type="Gene3D" id="2.30.29.30">
    <property type="entry name" value="Pleckstrin-homology domain (PH domain)/Phosphotyrosine-binding domain (PTB)"/>
    <property type="match status" value="1"/>
</dbReference>
<proteinExistence type="predicted"/>
<organism evidence="1 2">
    <name type="scientific">Oopsacas minuta</name>
    <dbReference type="NCBI Taxonomy" id="111878"/>
    <lineage>
        <taxon>Eukaryota</taxon>
        <taxon>Metazoa</taxon>
        <taxon>Porifera</taxon>
        <taxon>Hexactinellida</taxon>
        <taxon>Hexasterophora</taxon>
        <taxon>Lyssacinosida</taxon>
        <taxon>Leucopsacidae</taxon>
        <taxon>Oopsacas</taxon>
    </lineage>
</organism>
<evidence type="ECO:0008006" key="3">
    <source>
        <dbReference type="Google" id="ProtNLM"/>
    </source>
</evidence>
<reference evidence="1 2" key="1">
    <citation type="journal article" date="2023" name="BMC Biol.">
        <title>The compact genome of the sponge Oopsacas minuta (Hexactinellida) is lacking key metazoan core genes.</title>
        <authorList>
            <person name="Santini S."/>
            <person name="Schenkelaars Q."/>
            <person name="Jourda C."/>
            <person name="Duchesne M."/>
            <person name="Belahbib H."/>
            <person name="Rocher C."/>
            <person name="Selva M."/>
            <person name="Riesgo A."/>
            <person name="Vervoort M."/>
            <person name="Leys S.P."/>
            <person name="Kodjabachian L."/>
            <person name="Le Bivic A."/>
            <person name="Borchiellini C."/>
            <person name="Claverie J.M."/>
            <person name="Renard E."/>
        </authorList>
    </citation>
    <scope>NUCLEOTIDE SEQUENCE [LARGE SCALE GENOMIC DNA]</scope>
    <source>
        <strain evidence="1">SPO-2</strain>
    </source>
</reference>
<dbReference type="InterPro" id="IPR011993">
    <property type="entry name" value="PH-like_dom_sf"/>
</dbReference>
<name>A0AAV7K0G1_9METZ</name>
<dbReference type="EMBL" id="JAKMXF010000222">
    <property type="protein sequence ID" value="KAI6654651.1"/>
    <property type="molecule type" value="Genomic_DNA"/>
</dbReference>
<gene>
    <name evidence="1" type="ORF">LOD99_1045</name>
</gene>